<dbReference type="PANTHER" id="PTHR10357:SF216">
    <property type="entry name" value="MALTOOLIGOSYL TREHALOSE SYNTHASE-RELATED"/>
    <property type="match status" value="1"/>
</dbReference>
<evidence type="ECO:0000313" key="4">
    <source>
        <dbReference type="Proteomes" id="UP000675920"/>
    </source>
</evidence>
<evidence type="ECO:0000256" key="2">
    <source>
        <dbReference type="SAM" id="MobiDB-lite"/>
    </source>
</evidence>
<protein>
    <submittedName>
        <fullName evidence="5">Malto-oligosyltrehalose synthase</fullName>
        <ecNumber evidence="5">5.4.99.15</ecNumber>
    </submittedName>
</protein>
<organism evidence="4 5">
    <name type="scientific">Derxia gummosa DSM 723</name>
    <dbReference type="NCBI Taxonomy" id="1121388"/>
    <lineage>
        <taxon>Bacteria</taxon>
        <taxon>Pseudomonadati</taxon>
        <taxon>Pseudomonadota</taxon>
        <taxon>Betaproteobacteria</taxon>
        <taxon>Burkholderiales</taxon>
        <taxon>Alcaligenaceae</taxon>
        <taxon>Derxia</taxon>
    </lineage>
</organism>
<keyword evidence="1" id="KW-0175">Coiled coil</keyword>
<dbReference type="SUPFAM" id="SSF51445">
    <property type="entry name" value="(Trans)glycosidases"/>
    <property type="match status" value="1"/>
</dbReference>
<proteinExistence type="predicted"/>
<name>A0A9U5FXQ8_9BURK</name>
<evidence type="ECO:0000256" key="1">
    <source>
        <dbReference type="SAM" id="Coils"/>
    </source>
</evidence>
<accession>A0A9U5FXQ8</accession>
<gene>
    <name evidence="5" type="primary">treY</name>
</gene>
<feature type="region of interest" description="Disordered" evidence="2">
    <location>
        <begin position="629"/>
        <end position="687"/>
    </location>
</feature>
<dbReference type="InterPro" id="IPR006047">
    <property type="entry name" value="GH13_cat_dom"/>
</dbReference>
<evidence type="ECO:0000313" key="5">
    <source>
        <dbReference type="RefSeq" id="WP_028310528.1"/>
    </source>
</evidence>
<dbReference type="CDD" id="cd11336">
    <property type="entry name" value="AmyAc_MTSase"/>
    <property type="match status" value="1"/>
</dbReference>
<dbReference type="Gene3D" id="3.20.20.80">
    <property type="entry name" value="Glycosidases"/>
    <property type="match status" value="4"/>
</dbReference>
<dbReference type="EC" id="5.4.99.15" evidence="5"/>
<dbReference type="GO" id="GO:0047470">
    <property type="term" value="F:(1,4)-alpha-D-glucan 1-alpha-D-glucosylmutase activity"/>
    <property type="evidence" value="ECO:0007669"/>
    <property type="project" value="UniProtKB-EC"/>
</dbReference>
<dbReference type="GO" id="GO:0005992">
    <property type="term" value="P:trehalose biosynthetic process"/>
    <property type="evidence" value="ECO:0007669"/>
    <property type="project" value="TreeGrafter"/>
</dbReference>
<feature type="compositionally biased region" description="Low complexity" evidence="2">
    <location>
        <begin position="651"/>
        <end position="670"/>
    </location>
</feature>
<dbReference type="NCBIfam" id="TIGR02401">
    <property type="entry name" value="trehalose_TreY"/>
    <property type="match status" value="1"/>
</dbReference>
<dbReference type="Proteomes" id="UP000675920">
    <property type="component" value="Unplaced"/>
</dbReference>
<feature type="domain" description="Glycosyl hydrolase family 13 catalytic" evidence="3">
    <location>
        <begin position="12"/>
        <end position="573"/>
    </location>
</feature>
<reference evidence="5" key="2">
    <citation type="submission" date="2025-08" db="UniProtKB">
        <authorList>
            <consortium name="RefSeq"/>
        </authorList>
    </citation>
    <scope>IDENTIFICATION</scope>
</reference>
<dbReference type="GO" id="GO:0030980">
    <property type="term" value="P:alpha-glucan catabolic process"/>
    <property type="evidence" value="ECO:0007669"/>
    <property type="project" value="TreeGrafter"/>
</dbReference>
<sequence length="1110" mass="119133">MSLPRATLRLQFHASFTFDDAHARLDDWAALGISHLYASPVCAAVPGSPHGYDQTDPTRINPELGGEDGLRRLCAGLAARGMGLVLDIVPNHMATGEHNAWWMDVLRFGEASRHAHWFDIDWQSPDPLLRGRLLLPVLGRQVGAVVAAGELALKLDAATGELFVGYFDNRFPVGFGSYGALLRSVPGAPHLTTRLAALADAFDDAADLADDDAPLGIAHAQHELALERAEDAGLPSQGADAFLPARGAGTRGMAAASGAAPRTAARGLDPAWADDPLPARVAAAFDAARRALADALVDEELRATVERGLAAWGGPDGSPQKRAAWMDLLDAQPWRLAWWRTAADEINWRRFFDVNTLVALSMERPEVFDAVHALPLRLVREGLIDGLRIDHIDGLTDPAAYCKRLRAALDAAEQARDEARTQAVEARAELGMAQADAAHPASGVAALASSDVRVAERPGGRGQGRTWLVVEKILAPGEPMPDWPVDGTSGYDFMSEVAALLHAPEGEAPLTRLWRDIAGRPEFAEEKRGARAEILDLSFAAQFAGTVGALHRHARGRDESRDWSAHAITRALRALLLHFPVYRVYSRVGEASRQDRAVLAQAAAAARAELRPSEHAMLETLAGWLAGDDAGAAAPADGDPPPRREDRTAPAARTATGLTSATRASRAAWAPDDERLPSTHRAGEHADARAPLAEALRRFQQLSAPLAAKAIEDTALYRFGRLLSRNDVGFEPEEFALGPDDFHHAMQARAERWPHAMLTTATHDHKRGEDVRARLAMLSEVPNDWKTAVGRWRGMNRHLKGGFATNGGNRPADSTATGLVPASQAADAPSAGDEYMLYQTLVGAWPPGLAADDRVGLQAFAERVVRWQEKALREAKLRTGWIAPVPAYEDACRDFALALLDPDISAAFLADLTAFITSVVPGGVINSLVQLTLRCTCPGVPDLYQGADGWDFSLVDPDNRRPVDWDARAAMLGAAGLAHWPDPSIKQRLLRDLLALRAKLPDVFAEGGYVPVQIDGPAATQALAFIRGVPGRAVLVAVALRPSRAVPPNSSWLRLTSAFAGMRWRRALPGAMATVQGAAPREVAMSGSALPAIDRLLCELPVAVLEGGMS</sequence>
<dbReference type="InterPro" id="IPR012767">
    <property type="entry name" value="Trehalose_TreY"/>
</dbReference>
<keyword evidence="4" id="KW-1185">Reference proteome</keyword>
<reference evidence="5" key="1">
    <citation type="journal article" date="1995" name="Biosci. Biotechnol. Biochem.">
        <title>Purification and properties of a novel enzyme, maltooligosyl trehalose synthase, from Arthrobacter sp. Q36.</title>
        <authorList>
            <person name="Nakada T."/>
            <person name="Maruta K."/>
            <person name="Tsusaki K."/>
            <person name="Kubota M."/>
            <person name="Chaen H."/>
            <person name="Sugimoto T."/>
            <person name="Kurimoto M."/>
            <person name="Tsujisaka Y."/>
        </authorList>
    </citation>
    <scope>NUCLEOTIDE SEQUENCE</scope>
</reference>
<evidence type="ECO:0000259" key="3">
    <source>
        <dbReference type="SMART" id="SM00642"/>
    </source>
</evidence>
<feature type="coiled-coil region" evidence="1">
    <location>
        <begin position="402"/>
        <end position="436"/>
    </location>
</feature>
<dbReference type="Pfam" id="PF00128">
    <property type="entry name" value="Alpha-amylase"/>
    <property type="match status" value="1"/>
</dbReference>
<dbReference type="PANTHER" id="PTHR10357">
    <property type="entry name" value="ALPHA-AMYLASE FAMILY MEMBER"/>
    <property type="match status" value="1"/>
</dbReference>
<dbReference type="SMART" id="SM00642">
    <property type="entry name" value="Aamy"/>
    <property type="match status" value="1"/>
</dbReference>
<feature type="compositionally biased region" description="Basic and acidic residues" evidence="2">
    <location>
        <begin position="672"/>
        <end position="687"/>
    </location>
</feature>
<dbReference type="AlphaFoldDB" id="A0A9U5FXQ8"/>
<dbReference type="InterPro" id="IPR017853">
    <property type="entry name" value="GH"/>
</dbReference>
<dbReference type="RefSeq" id="WP_028310528.1">
    <property type="nucleotide sequence ID" value="NZ_AXWS01000007.1"/>
</dbReference>